<evidence type="ECO:0008006" key="3">
    <source>
        <dbReference type="Google" id="ProtNLM"/>
    </source>
</evidence>
<dbReference type="SFLD" id="SFLDS00003">
    <property type="entry name" value="Haloacid_Dehalogenase"/>
    <property type="match status" value="1"/>
</dbReference>
<evidence type="ECO:0000313" key="2">
    <source>
        <dbReference type="Proteomes" id="UP001498398"/>
    </source>
</evidence>
<dbReference type="PANTHER" id="PTHR46191">
    <property type="match status" value="1"/>
</dbReference>
<dbReference type="Gene3D" id="1.10.150.720">
    <property type="entry name" value="Haloacid dehalogenase-like hydrolase"/>
    <property type="match status" value="1"/>
</dbReference>
<organism evidence="1 2">
    <name type="scientific">Marasmiellus scandens</name>
    <dbReference type="NCBI Taxonomy" id="2682957"/>
    <lineage>
        <taxon>Eukaryota</taxon>
        <taxon>Fungi</taxon>
        <taxon>Dikarya</taxon>
        <taxon>Basidiomycota</taxon>
        <taxon>Agaricomycotina</taxon>
        <taxon>Agaricomycetes</taxon>
        <taxon>Agaricomycetidae</taxon>
        <taxon>Agaricales</taxon>
        <taxon>Marasmiineae</taxon>
        <taxon>Omphalotaceae</taxon>
        <taxon>Marasmiellus</taxon>
    </lineage>
</organism>
<dbReference type="Proteomes" id="UP001498398">
    <property type="component" value="Unassembled WGS sequence"/>
</dbReference>
<accession>A0ABR1K5G2</accession>
<dbReference type="SUPFAM" id="SSF56784">
    <property type="entry name" value="HAD-like"/>
    <property type="match status" value="1"/>
</dbReference>
<dbReference type="NCBIfam" id="TIGR02252">
    <property type="entry name" value="DREG-2"/>
    <property type="match status" value="1"/>
</dbReference>
<reference evidence="1 2" key="1">
    <citation type="submission" date="2024-01" db="EMBL/GenBank/DDBJ databases">
        <title>A draft genome for the cacao thread blight pathogen Marasmiellus scandens.</title>
        <authorList>
            <person name="Baruah I.K."/>
            <person name="Leung J."/>
            <person name="Bukari Y."/>
            <person name="Amoako-Attah I."/>
            <person name="Meinhardt L.W."/>
            <person name="Bailey B.A."/>
            <person name="Cohen S.P."/>
        </authorList>
    </citation>
    <scope>NUCLEOTIDE SEQUENCE [LARGE SCALE GENOMIC DNA]</scope>
    <source>
        <strain evidence="1 2">GH-19</strain>
    </source>
</reference>
<sequence>MPGIRLVTFDILHTLITPRHPIHVQYSMAFAPYLGKLDPEQLKYSFKIALKELQRERPAYAYENEAASERWWSEVIKKTALGAGAAPSAVDASLEKIVPNLMKRFSSREGYAAFEDALPTIRRLQERKIFTAIVSNSDSRSRLALKDLGFPEYMTPIVLSEEEGIEKPNQEIFQRALNKVNEMHKVEIQKHECLHVGDELECDYEGAVNAGMEGLV</sequence>
<comment type="caution">
    <text evidence="1">The sequence shown here is derived from an EMBL/GenBank/DDBJ whole genome shotgun (WGS) entry which is preliminary data.</text>
</comment>
<proteinExistence type="predicted"/>
<protein>
    <recommendedName>
        <fullName evidence="3">Haloacid dehalogenase-like hydrolase domain-containing protein 3</fullName>
    </recommendedName>
</protein>
<keyword evidence="2" id="KW-1185">Reference proteome</keyword>
<dbReference type="InterPro" id="IPR023214">
    <property type="entry name" value="HAD_sf"/>
</dbReference>
<dbReference type="InterPro" id="IPR036412">
    <property type="entry name" value="HAD-like_sf"/>
</dbReference>
<dbReference type="InterPro" id="IPR006439">
    <property type="entry name" value="HAD-SF_hydro_IA"/>
</dbReference>
<dbReference type="Gene3D" id="3.40.50.1000">
    <property type="entry name" value="HAD superfamily/HAD-like"/>
    <property type="match status" value="1"/>
</dbReference>
<dbReference type="InterPro" id="IPR051828">
    <property type="entry name" value="HAD-like_hydrolase_domain"/>
</dbReference>
<dbReference type="Pfam" id="PF00702">
    <property type="entry name" value="Hydrolase"/>
    <property type="match status" value="1"/>
</dbReference>
<dbReference type="PANTHER" id="PTHR46191:SF2">
    <property type="entry name" value="HALOACID DEHALOGENASE-LIKE HYDROLASE DOMAIN-CONTAINING PROTEIN 3"/>
    <property type="match status" value="1"/>
</dbReference>
<dbReference type="InterPro" id="IPR044924">
    <property type="entry name" value="HAD-SF_hydro_IA_REG-2-like_cap"/>
</dbReference>
<evidence type="ECO:0000313" key="1">
    <source>
        <dbReference type="EMBL" id="KAK7472785.1"/>
    </source>
</evidence>
<dbReference type="InterPro" id="IPR011949">
    <property type="entry name" value="HAD-SF_hydro_IA_REG-2-like"/>
</dbReference>
<dbReference type="SFLD" id="SFLDG01129">
    <property type="entry name" value="C1.5:_HAD__Beta-PGM__Phosphata"/>
    <property type="match status" value="1"/>
</dbReference>
<dbReference type="NCBIfam" id="TIGR01549">
    <property type="entry name" value="HAD-SF-IA-v1"/>
    <property type="match status" value="1"/>
</dbReference>
<gene>
    <name evidence="1" type="ORF">VKT23_000892</name>
</gene>
<name>A0ABR1K5G2_9AGAR</name>
<dbReference type="EMBL" id="JBANRG010000001">
    <property type="protein sequence ID" value="KAK7472785.1"/>
    <property type="molecule type" value="Genomic_DNA"/>
</dbReference>